<dbReference type="AlphaFoldDB" id="A0A9X4BGN7"/>
<gene>
    <name evidence="2" type="ORF">OD750_001970</name>
</gene>
<dbReference type="Proteomes" id="UP001139971">
    <property type="component" value="Unassembled WGS sequence"/>
</dbReference>
<evidence type="ECO:0000313" key="3">
    <source>
        <dbReference type="Proteomes" id="UP001139971"/>
    </source>
</evidence>
<evidence type="ECO:0000313" key="2">
    <source>
        <dbReference type="EMBL" id="MDC8011308.1"/>
    </source>
</evidence>
<dbReference type="InterPro" id="IPR007803">
    <property type="entry name" value="Asp/Arg/Pro-Hydrxlase"/>
</dbReference>
<dbReference type="EMBL" id="JAOVZO020000001">
    <property type="protein sequence ID" value="MDC8011308.1"/>
    <property type="molecule type" value="Genomic_DNA"/>
</dbReference>
<dbReference type="Gene3D" id="2.60.120.330">
    <property type="entry name" value="B-lactam Antibiotic, Isopenicillin N Synthase, Chain"/>
    <property type="match status" value="1"/>
</dbReference>
<name>A0A9X4BGN7_9GAMM</name>
<dbReference type="RefSeq" id="WP_263543670.1">
    <property type="nucleotide sequence ID" value="NZ_JAOVZO020000001.1"/>
</dbReference>
<sequence length="327" mass="36595">MKLQVPFLQLPLSFDAAALAAEIEQLGESAWRPHPQGFAGNSAVPLIAVGGDPGDDAVRGPMRPTPHLARLPYLRQVLASFGATLGRSRLMRLSGQAEVTPHVDIDYYWREHIRVHVPIVTQPEVRFHCGDSDLHMAAGECWIFDTWRRHKVVNSDTRARIHLVADTVGGPGFWPLVSAGRVPGLDQPGWRARHVAPDGGPAELRYESVNLPAVMTPWEVREHLIFVLEDARDHPQLDVLHFHIADFCRRWRALWACYGEDRAGWPEYRAEVDRFRVELRNLAPNIFLHNGIGAQLAIQHLVCDVAVIDESRTNLADERSGRAGAAM</sequence>
<comment type="caution">
    <text evidence="2">The sequence shown here is derived from an EMBL/GenBank/DDBJ whole genome shotgun (WGS) entry which is preliminary data.</text>
</comment>
<proteinExistence type="predicted"/>
<dbReference type="Pfam" id="PF05118">
    <property type="entry name" value="Asp_Arg_Hydrox"/>
    <property type="match status" value="1"/>
</dbReference>
<dbReference type="SUPFAM" id="SSF51197">
    <property type="entry name" value="Clavaminate synthase-like"/>
    <property type="match status" value="1"/>
</dbReference>
<accession>A0A9X4BGN7</accession>
<evidence type="ECO:0000259" key="1">
    <source>
        <dbReference type="Pfam" id="PF05118"/>
    </source>
</evidence>
<organism evidence="2 3">
    <name type="scientific">Tahibacter soli</name>
    <dbReference type="NCBI Taxonomy" id="2983605"/>
    <lineage>
        <taxon>Bacteria</taxon>
        <taxon>Pseudomonadati</taxon>
        <taxon>Pseudomonadota</taxon>
        <taxon>Gammaproteobacteria</taxon>
        <taxon>Lysobacterales</taxon>
        <taxon>Rhodanobacteraceae</taxon>
        <taxon>Tahibacter</taxon>
    </lineage>
</organism>
<protein>
    <submittedName>
        <fullName evidence="2">Aspartyl/asparaginyl beta-hydroxylase domain-containing protein</fullName>
    </submittedName>
</protein>
<reference evidence="2" key="1">
    <citation type="submission" date="2023-02" db="EMBL/GenBank/DDBJ databases">
        <title>Tahibacter soli sp. nov. isolated from soil.</title>
        <authorList>
            <person name="Baek J.H."/>
            <person name="Lee J.K."/>
            <person name="Choi D.G."/>
            <person name="Jeon C.O."/>
        </authorList>
    </citation>
    <scope>NUCLEOTIDE SEQUENCE</scope>
    <source>
        <strain evidence="2">BL</strain>
    </source>
</reference>
<feature type="domain" description="Aspartyl/asparaginy/proline hydroxylase" evidence="1">
    <location>
        <begin position="65"/>
        <end position="167"/>
    </location>
</feature>
<dbReference type="InterPro" id="IPR027443">
    <property type="entry name" value="IPNS-like_sf"/>
</dbReference>
<keyword evidence="3" id="KW-1185">Reference proteome</keyword>